<evidence type="ECO:0000259" key="8">
    <source>
        <dbReference type="Pfam" id="PF03711"/>
    </source>
</evidence>
<comment type="cofactor">
    <cofactor evidence="1">
        <name>pyridoxal 5'-phosphate</name>
        <dbReference type="ChEBI" id="CHEBI:597326"/>
    </cofactor>
</comment>
<dbReference type="InterPro" id="IPR052357">
    <property type="entry name" value="Orn_Lys_Arg_decarboxylase-I"/>
</dbReference>
<reference evidence="9" key="1">
    <citation type="submission" date="2023-04" db="EMBL/GenBank/DDBJ databases">
        <title>Comparative genomic analysis of Cohnella hashimotonis sp. nov., isolated from the International Space Station.</title>
        <authorList>
            <person name="Venkateswaran K."/>
            <person name="Simpson A."/>
        </authorList>
    </citation>
    <scope>NUCLEOTIDE SEQUENCE</scope>
    <source>
        <strain evidence="9">F6_2S_P_1</strain>
    </source>
</reference>
<feature type="compositionally biased region" description="Polar residues" evidence="6">
    <location>
        <begin position="381"/>
        <end position="396"/>
    </location>
</feature>
<keyword evidence="9" id="KW-0032">Aminotransferase</keyword>
<comment type="caution">
    <text evidence="9">The sequence shown here is derived from an EMBL/GenBank/DDBJ whole genome shotgun (WGS) entry which is preliminary data.</text>
</comment>
<proteinExistence type="inferred from homology"/>
<dbReference type="Gene3D" id="3.90.100.10">
    <property type="entry name" value="Orn/Lys/Arg decarboxylase, C-terminal domain"/>
    <property type="match status" value="1"/>
</dbReference>
<accession>A0ABT6TRH6</accession>
<feature type="domain" description="Orn/Lys/Arg decarboxylase C-terminal" evidence="8">
    <location>
        <begin position="388"/>
        <end position="470"/>
    </location>
</feature>
<evidence type="ECO:0000256" key="2">
    <source>
        <dbReference type="ARBA" id="ARBA00010671"/>
    </source>
</evidence>
<evidence type="ECO:0000256" key="6">
    <source>
        <dbReference type="SAM" id="MobiDB-lite"/>
    </source>
</evidence>
<dbReference type="PANTHER" id="PTHR43277">
    <property type="entry name" value="ARGININE DECARBOXYLASE"/>
    <property type="match status" value="1"/>
</dbReference>
<keyword evidence="5" id="KW-0456">Lyase</keyword>
<dbReference type="InterPro" id="IPR036633">
    <property type="entry name" value="Prn/Lys/Arg_de-COase_C_sf"/>
</dbReference>
<dbReference type="RefSeq" id="WP_282912077.1">
    <property type="nucleotide sequence ID" value="NZ_JAGRPV010000001.1"/>
</dbReference>
<dbReference type="InterPro" id="IPR000310">
    <property type="entry name" value="Orn/Lys/Arg_deCO2ase_major_dom"/>
</dbReference>
<keyword evidence="3" id="KW-0210">Decarboxylase</keyword>
<evidence type="ECO:0000313" key="9">
    <source>
        <dbReference type="EMBL" id="MDI4649444.1"/>
    </source>
</evidence>
<dbReference type="EMBL" id="JAGRPV010000001">
    <property type="protein sequence ID" value="MDI4649444.1"/>
    <property type="molecule type" value="Genomic_DNA"/>
</dbReference>
<gene>
    <name evidence="9" type="ORF">KB449_31215</name>
</gene>
<dbReference type="InterPro" id="IPR015424">
    <property type="entry name" value="PyrdxlP-dep_Trfase"/>
</dbReference>
<evidence type="ECO:0000313" key="10">
    <source>
        <dbReference type="Proteomes" id="UP001161691"/>
    </source>
</evidence>
<dbReference type="Proteomes" id="UP001161691">
    <property type="component" value="Unassembled WGS sequence"/>
</dbReference>
<feature type="domain" description="Orn/Lys/Arg decarboxylases family 1 pyridoxal-P attachment site" evidence="7">
    <location>
        <begin position="10"/>
        <end position="303"/>
    </location>
</feature>
<dbReference type="GO" id="GO:0008483">
    <property type="term" value="F:transaminase activity"/>
    <property type="evidence" value="ECO:0007669"/>
    <property type="project" value="UniProtKB-KW"/>
</dbReference>
<dbReference type="Pfam" id="PF03711">
    <property type="entry name" value="OKR_DC_1_C"/>
    <property type="match status" value="1"/>
</dbReference>
<dbReference type="SUPFAM" id="SSF53383">
    <property type="entry name" value="PLP-dependent transferases"/>
    <property type="match status" value="1"/>
</dbReference>
<evidence type="ECO:0000256" key="5">
    <source>
        <dbReference type="ARBA" id="ARBA00023239"/>
    </source>
</evidence>
<feature type="region of interest" description="Disordered" evidence="6">
    <location>
        <begin position="378"/>
        <end position="398"/>
    </location>
</feature>
<dbReference type="Gene3D" id="3.40.640.10">
    <property type="entry name" value="Type I PLP-dependent aspartate aminotransferase-like (Major domain)"/>
    <property type="match status" value="1"/>
</dbReference>
<dbReference type="SUPFAM" id="SSF55904">
    <property type="entry name" value="Ornithine decarboxylase C-terminal domain"/>
    <property type="match status" value="1"/>
</dbReference>
<dbReference type="Pfam" id="PF01276">
    <property type="entry name" value="OKR_DC_1"/>
    <property type="match status" value="1"/>
</dbReference>
<dbReference type="InterPro" id="IPR008286">
    <property type="entry name" value="Prn/Lys/Arg_de-COase_C"/>
</dbReference>
<keyword evidence="10" id="KW-1185">Reference proteome</keyword>
<keyword evidence="9" id="KW-0808">Transferase</keyword>
<name>A0ABT6TRH6_9BACL</name>
<evidence type="ECO:0000256" key="4">
    <source>
        <dbReference type="ARBA" id="ARBA00022898"/>
    </source>
</evidence>
<dbReference type="PANTHER" id="PTHR43277:SF3">
    <property type="entry name" value="DECARBOXYLASE, PUTATIVE-RELATED"/>
    <property type="match status" value="1"/>
</dbReference>
<dbReference type="InterPro" id="IPR015421">
    <property type="entry name" value="PyrdxlP-dep_Trfase_major"/>
</dbReference>
<keyword evidence="4" id="KW-0663">Pyridoxal phosphate</keyword>
<sequence length="488" mass="51689">MQPAKGDQAPLFDMLVDRAQKGLIPFHVPGHKQRAIKDGYEAAADFGIWMNIDVTELSDTDDLHDPSGAIAQAQHLAAACFGANETHFLVGGSTAGNLAMILGLCDPGDFVLVQRNVHKSIIHGLALAGVRCVFLTPVLDGESGIAIAPSVETVMRAVETYGEAKALILCSPNYYGITADLAPLVEAAHATRMPVLVDEAHGAHFGLHPAFPRSALQAGADVVVQSTHKMLSSLTMSAMLHIQGELVPRPAIRQALGMVQSSSPSYPLMASLDLARREIQVQGPDLFEMALAVSSTVREALAELPFEALNADDPLKLSIKDKWGRLSGFELLSELEKRGCVAEMADASYAVLALGPGTRKEDGEILLHALSNIAGELDAQGQKSSSNQEVPTNNLSPEAAYGQISEPVTIRRRTASASSVALEAAAGHICGEWIIPYPPGIPLLYPGEPISEVTVLELKRLAAAGARFQGAADETLASIRVLTEGDNV</sequence>
<evidence type="ECO:0000256" key="1">
    <source>
        <dbReference type="ARBA" id="ARBA00001933"/>
    </source>
</evidence>
<comment type="similarity">
    <text evidence="2">Belongs to the Orn/Lys/Arg decarboxylase class-I family.</text>
</comment>
<protein>
    <submittedName>
        <fullName evidence="9">Aminotransferase class I/II-fold pyridoxal phosphate-dependent enzyme</fullName>
    </submittedName>
</protein>
<organism evidence="9 10">
    <name type="scientific">Cohnella hashimotonis</name>
    <dbReference type="NCBI Taxonomy" id="2826895"/>
    <lineage>
        <taxon>Bacteria</taxon>
        <taxon>Bacillati</taxon>
        <taxon>Bacillota</taxon>
        <taxon>Bacilli</taxon>
        <taxon>Bacillales</taxon>
        <taxon>Paenibacillaceae</taxon>
        <taxon>Cohnella</taxon>
    </lineage>
</organism>
<evidence type="ECO:0000256" key="3">
    <source>
        <dbReference type="ARBA" id="ARBA00022793"/>
    </source>
</evidence>
<evidence type="ECO:0000259" key="7">
    <source>
        <dbReference type="Pfam" id="PF01276"/>
    </source>
</evidence>